<dbReference type="Gene3D" id="3.30.200.20">
    <property type="entry name" value="Phosphorylase Kinase, domain 1"/>
    <property type="match status" value="1"/>
</dbReference>
<dbReference type="PANTHER" id="PTHR21064:SF6">
    <property type="entry name" value="AMINOGLYCOSIDE PHOSPHOTRANSFERASE DOMAIN-CONTAINING PROTEIN"/>
    <property type="match status" value="1"/>
</dbReference>
<evidence type="ECO:0000256" key="4">
    <source>
        <dbReference type="ARBA" id="ARBA00022741"/>
    </source>
</evidence>
<keyword evidence="2 8" id="KW-0808">Transferase</keyword>
<feature type="domain" description="Aminoglycoside phosphotransferase" evidence="10">
    <location>
        <begin position="27"/>
        <end position="255"/>
    </location>
</feature>
<evidence type="ECO:0000259" key="10">
    <source>
        <dbReference type="Pfam" id="PF01636"/>
    </source>
</evidence>
<evidence type="ECO:0000256" key="7">
    <source>
        <dbReference type="ARBA" id="ARBA00038240"/>
    </source>
</evidence>
<evidence type="ECO:0000256" key="1">
    <source>
        <dbReference type="ARBA" id="ARBA00022605"/>
    </source>
</evidence>
<dbReference type="NCBIfam" id="NF003558">
    <property type="entry name" value="PRK05231.1"/>
    <property type="match status" value="1"/>
</dbReference>
<dbReference type="Pfam" id="PF01636">
    <property type="entry name" value="APH"/>
    <property type="match status" value="1"/>
</dbReference>
<evidence type="ECO:0000256" key="8">
    <source>
        <dbReference type="HAMAP-Rule" id="MF_00301"/>
    </source>
</evidence>
<evidence type="ECO:0000256" key="2">
    <source>
        <dbReference type="ARBA" id="ARBA00022679"/>
    </source>
</evidence>
<keyword evidence="12" id="KW-1185">Reference proteome</keyword>
<dbReference type="EMBL" id="JTDN01000001">
    <property type="protein sequence ID" value="KHL25267.1"/>
    <property type="molecule type" value="Genomic_DNA"/>
</dbReference>
<dbReference type="OrthoDB" id="9777460at2"/>
<dbReference type="Gene3D" id="3.90.1200.10">
    <property type="match status" value="1"/>
</dbReference>
<proteinExistence type="inferred from homology"/>
<dbReference type="Proteomes" id="UP000030988">
    <property type="component" value="Unassembled WGS sequence"/>
</dbReference>
<sequence>MAVYTTLAALELATLIAHYDVGTLVSAKGIAEGVSNSNWLIETSEARFILTMYEQRMDVAELPFFLGLLDHLAAKGSPVPRTIHDGGGAAFRTVGGKAVALIEFLPGVSVDRPTPAQARAVGAALAGLHRHAADFTGERANSLALPQWRELFADCGADGLASIDPALPATVAQELAFLEASWPHHLPRSVIHADLFPDNVLLLDDRVSGLIDFYFACRDLTAYDLAVTHSAWCFDRDGTFRADISAALLAGYGPLSADEAVALPVLARGAAMRFMATRAYDWLNTPADALVTRKDPMDFARRLAFYQQAGAQAFAA</sequence>
<evidence type="ECO:0000256" key="6">
    <source>
        <dbReference type="ARBA" id="ARBA00022840"/>
    </source>
</evidence>
<name>A0A0B2BZ43_9SPHN</name>
<dbReference type="InterPro" id="IPR002575">
    <property type="entry name" value="Aminoglycoside_PTrfase"/>
</dbReference>
<dbReference type="STRING" id="1572751.PK98_00480"/>
<accession>A0A0B2BZ43</accession>
<keyword evidence="3 8" id="KW-0791">Threonine biosynthesis</keyword>
<dbReference type="RefSeq" id="WP_039093522.1">
    <property type="nucleotide sequence ID" value="NZ_JTDN01000001.1"/>
</dbReference>
<dbReference type="GO" id="GO:0004413">
    <property type="term" value="F:homoserine kinase activity"/>
    <property type="evidence" value="ECO:0007669"/>
    <property type="project" value="UniProtKB-UniRule"/>
</dbReference>
<keyword evidence="5 8" id="KW-0418">Kinase</keyword>
<dbReference type="EC" id="2.7.1.39" evidence="8 9"/>
<dbReference type="InterPro" id="IPR005280">
    <property type="entry name" value="Homoserine_kinase_II"/>
</dbReference>
<dbReference type="GO" id="GO:0005524">
    <property type="term" value="F:ATP binding"/>
    <property type="evidence" value="ECO:0007669"/>
    <property type="project" value="UniProtKB-KW"/>
</dbReference>
<comment type="pathway">
    <text evidence="8">Amino-acid biosynthesis; L-threonine biosynthesis; L-threonine from L-aspartate: step 4/5.</text>
</comment>
<keyword evidence="6 8" id="KW-0067">ATP-binding</keyword>
<comment type="caution">
    <text evidence="11">The sequence shown here is derived from an EMBL/GenBank/DDBJ whole genome shotgun (WGS) entry which is preliminary data.</text>
</comment>
<gene>
    <name evidence="8" type="primary">thrB</name>
    <name evidence="11" type="ORF">PK98_00480</name>
</gene>
<dbReference type="NCBIfam" id="TIGR00938">
    <property type="entry name" value="thrB_alt"/>
    <property type="match status" value="1"/>
</dbReference>
<dbReference type="SUPFAM" id="SSF56112">
    <property type="entry name" value="Protein kinase-like (PK-like)"/>
    <property type="match status" value="1"/>
</dbReference>
<keyword evidence="1 8" id="KW-0028">Amino-acid biosynthesis</keyword>
<evidence type="ECO:0000313" key="12">
    <source>
        <dbReference type="Proteomes" id="UP000030988"/>
    </source>
</evidence>
<comment type="similarity">
    <text evidence="7 8">Belongs to the pseudomonas-type ThrB family.</text>
</comment>
<dbReference type="CDD" id="cd05153">
    <property type="entry name" value="HomoserineK_II"/>
    <property type="match status" value="1"/>
</dbReference>
<dbReference type="InterPro" id="IPR050249">
    <property type="entry name" value="Pseudomonas-type_ThrB"/>
</dbReference>
<dbReference type="AlphaFoldDB" id="A0A0B2BZ43"/>
<dbReference type="UniPathway" id="UPA00050">
    <property type="reaction ID" value="UER00064"/>
</dbReference>
<evidence type="ECO:0000256" key="3">
    <source>
        <dbReference type="ARBA" id="ARBA00022697"/>
    </source>
</evidence>
<reference evidence="11 12" key="1">
    <citation type="submission" date="2014-11" db="EMBL/GenBank/DDBJ databases">
        <title>Draft genome sequence of Kirrobacter mercurialis.</title>
        <authorList>
            <person name="Coil D.A."/>
            <person name="Eisen J.A."/>
        </authorList>
    </citation>
    <scope>NUCLEOTIDE SEQUENCE [LARGE SCALE GENOMIC DNA]</scope>
    <source>
        <strain evidence="11 12">Coronado</strain>
    </source>
</reference>
<organism evidence="11 12">
    <name type="scientific">Croceibacterium mercuriale</name>
    <dbReference type="NCBI Taxonomy" id="1572751"/>
    <lineage>
        <taxon>Bacteria</taxon>
        <taxon>Pseudomonadati</taxon>
        <taxon>Pseudomonadota</taxon>
        <taxon>Alphaproteobacteria</taxon>
        <taxon>Sphingomonadales</taxon>
        <taxon>Erythrobacteraceae</taxon>
        <taxon>Croceibacterium</taxon>
    </lineage>
</organism>
<evidence type="ECO:0000256" key="9">
    <source>
        <dbReference type="NCBIfam" id="TIGR00938"/>
    </source>
</evidence>
<dbReference type="PANTHER" id="PTHR21064">
    <property type="entry name" value="AMINOGLYCOSIDE PHOSPHOTRANSFERASE DOMAIN-CONTAINING PROTEIN-RELATED"/>
    <property type="match status" value="1"/>
</dbReference>
<dbReference type="GO" id="GO:0009088">
    <property type="term" value="P:threonine biosynthetic process"/>
    <property type="evidence" value="ECO:0007669"/>
    <property type="project" value="UniProtKB-UniRule"/>
</dbReference>
<dbReference type="HAMAP" id="MF_00301">
    <property type="entry name" value="Homoser_kinase_2"/>
    <property type="match status" value="1"/>
</dbReference>
<comment type="catalytic activity">
    <reaction evidence="8">
        <text>L-homoserine + ATP = O-phospho-L-homoserine + ADP + H(+)</text>
        <dbReference type="Rhea" id="RHEA:13985"/>
        <dbReference type="ChEBI" id="CHEBI:15378"/>
        <dbReference type="ChEBI" id="CHEBI:30616"/>
        <dbReference type="ChEBI" id="CHEBI:57476"/>
        <dbReference type="ChEBI" id="CHEBI:57590"/>
        <dbReference type="ChEBI" id="CHEBI:456216"/>
        <dbReference type="EC" id="2.7.1.39"/>
    </reaction>
</comment>
<dbReference type="InterPro" id="IPR011009">
    <property type="entry name" value="Kinase-like_dom_sf"/>
</dbReference>
<keyword evidence="4 8" id="KW-0547">Nucleotide-binding</keyword>
<protein>
    <recommendedName>
        <fullName evidence="8 9">Homoserine kinase</fullName>
        <shortName evidence="8">HK</shortName>
        <shortName evidence="8">HSK</shortName>
        <ecNumber evidence="8 9">2.7.1.39</ecNumber>
    </recommendedName>
</protein>
<evidence type="ECO:0000313" key="11">
    <source>
        <dbReference type="EMBL" id="KHL25267.1"/>
    </source>
</evidence>
<evidence type="ECO:0000256" key="5">
    <source>
        <dbReference type="ARBA" id="ARBA00022777"/>
    </source>
</evidence>